<evidence type="ECO:0000256" key="1">
    <source>
        <dbReference type="SAM" id="Phobius"/>
    </source>
</evidence>
<dbReference type="Proteomes" id="UP000631114">
    <property type="component" value="Unassembled WGS sequence"/>
</dbReference>
<sequence length="318" mass="35863">MQAYLLLSPVSIDGSVGFSSLIKGNFLVGPKIYQQRWNHHHKIKHQRSGVVVVASAAINSKQNHYAVLGVSNSASLIDIKKAYRLLARKYHPDVSKDSQAGEIFKSIRFAYDVLSNEETRAQYDHALKFHEESSRPLRRNWTYDPELDEGVRIYRWAELKRKMRREKYWQQSESTEDKSSSFVGETEEAYEEEISDDDRGSFSEVLKFGFFALFFMQTVGAQFTLMLCSLTALLDKKLDGGYKMGYLLAWILGGRGGILLTLCLSFASWACGKTSSSLVALVVVAMWVGTNLARYAPIPQGALIALLYMSVKLQVDLS</sequence>
<dbReference type="Pfam" id="PF00226">
    <property type="entry name" value="DnaJ"/>
    <property type="match status" value="1"/>
</dbReference>
<accession>A0A835HIF5</accession>
<keyword evidence="4" id="KW-1185">Reference proteome</keyword>
<name>A0A835HIF5_9MAGN</name>
<reference evidence="3 4" key="1">
    <citation type="submission" date="2020-10" db="EMBL/GenBank/DDBJ databases">
        <title>The Coptis chinensis genome and diversification of protoberbering-type alkaloids.</title>
        <authorList>
            <person name="Wang B."/>
            <person name="Shu S."/>
            <person name="Song C."/>
            <person name="Liu Y."/>
        </authorList>
    </citation>
    <scope>NUCLEOTIDE SEQUENCE [LARGE SCALE GENOMIC DNA]</scope>
    <source>
        <strain evidence="3">HL-2020</strain>
        <tissue evidence="3">Leaf</tissue>
    </source>
</reference>
<proteinExistence type="predicted"/>
<dbReference type="PROSITE" id="PS00636">
    <property type="entry name" value="DNAJ_1"/>
    <property type="match status" value="1"/>
</dbReference>
<dbReference type="EMBL" id="JADFTS010000007">
    <property type="protein sequence ID" value="KAF9598909.1"/>
    <property type="molecule type" value="Genomic_DNA"/>
</dbReference>
<feature type="transmembrane region" description="Helical" evidence="1">
    <location>
        <begin position="208"/>
        <end position="234"/>
    </location>
</feature>
<comment type="caution">
    <text evidence="3">The sequence shown here is derived from an EMBL/GenBank/DDBJ whole genome shotgun (WGS) entry which is preliminary data.</text>
</comment>
<gene>
    <name evidence="3" type="ORF">IFM89_032763</name>
</gene>
<dbReference type="GO" id="GO:0005737">
    <property type="term" value="C:cytoplasm"/>
    <property type="evidence" value="ECO:0007669"/>
    <property type="project" value="TreeGrafter"/>
</dbReference>
<dbReference type="OrthoDB" id="376357at2759"/>
<dbReference type="InterPro" id="IPR018253">
    <property type="entry name" value="DnaJ_domain_CS"/>
</dbReference>
<evidence type="ECO:0000313" key="3">
    <source>
        <dbReference type="EMBL" id="KAF9598909.1"/>
    </source>
</evidence>
<feature type="transmembrane region" description="Helical" evidence="1">
    <location>
        <begin position="246"/>
        <end position="269"/>
    </location>
</feature>
<protein>
    <recommendedName>
        <fullName evidence="2">J domain-containing protein</fullName>
    </recommendedName>
</protein>
<organism evidence="3 4">
    <name type="scientific">Coptis chinensis</name>
    <dbReference type="NCBI Taxonomy" id="261450"/>
    <lineage>
        <taxon>Eukaryota</taxon>
        <taxon>Viridiplantae</taxon>
        <taxon>Streptophyta</taxon>
        <taxon>Embryophyta</taxon>
        <taxon>Tracheophyta</taxon>
        <taxon>Spermatophyta</taxon>
        <taxon>Magnoliopsida</taxon>
        <taxon>Ranunculales</taxon>
        <taxon>Ranunculaceae</taxon>
        <taxon>Coptidoideae</taxon>
        <taxon>Coptis</taxon>
    </lineage>
</organism>
<dbReference type="AlphaFoldDB" id="A0A835HIF5"/>
<dbReference type="PANTHER" id="PTHR43096:SF58">
    <property type="entry name" value="CHAPERONE DNAJ-DOMAIN SUPERFAMILY PROTEIN"/>
    <property type="match status" value="1"/>
</dbReference>
<dbReference type="PRINTS" id="PR00625">
    <property type="entry name" value="JDOMAIN"/>
</dbReference>
<dbReference type="PROSITE" id="PS50076">
    <property type="entry name" value="DNAJ_2"/>
    <property type="match status" value="1"/>
</dbReference>
<dbReference type="Gene3D" id="1.10.287.110">
    <property type="entry name" value="DnaJ domain"/>
    <property type="match status" value="1"/>
</dbReference>
<dbReference type="GO" id="GO:0042026">
    <property type="term" value="P:protein refolding"/>
    <property type="evidence" value="ECO:0007669"/>
    <property type="project" value="TreeGrafter"/>
</dbReference>
<dbReference type="FunFam" id="1.10.287.110:FF:000227">
    <property type="entry name" value="Uncharacterized protein"/>
    <property type="match status" value="1"/>
</dbReference>
<dbReference type="InterPro" id="IPR036869">
    <property type="entry name" value="J_dom_sf"/>
</dbReference>
<dbReference type="GO" id="GO:0051082">
    <property type="term" value="F:unfolded protein binding"/>
    <property type="evidence" value="ECO:0007669"/>
    <property type="project" value="TreeGrafter"/>
</dbReference>
<keyword evidence="1" id="KW-1133">Transmembrane helix</keyword>
<dbReference type="SUPFAM" id="SSF46565">
    <property type="entry name" value="Chaperone J-domain"/>
    <property type="match status" value="1"/>
</dbReference>
<keyword evidence="1" id="KW-0812">Transmembrane</keyword>
<feature type="transmembrane region" description="Helical" evidence="1">
    <location>
        <begin position="275"/>
        <end position="293"/>
    </location>
</feature>
<dbReference type="CDD" id="cd06257">
    <property type="entry name" value="DnaJ"/>
    <property type="match status" value="1"/>
</dbReference>
<dbReference type="PANTHER" id="PTHR43096">
    <property type="entry name" value="DNAJ HOMOLOG 1, MITOCHONDRIAL-RELATED"/>
    <property type="match status" value="1"/>
</dbReference>
<feature type="domain" description="J" evidence="2">
    <location>
        <begin position="63"/>
        <end position="127"/>
    </location>
</feature>
<dbReference type="SMART" id="SM00271">
    <property type="entry name" value="DnaJ"/>
    <property type="match status" value="1"/>
</dbReference>
<evidence type="ECO:0000259" key="2">
    <source>
        <dbReference type="PROSITE" id="PS50076"/>
    </source>
</evidence>
<keyword evidence="1" id="KW-0472">Membrane</keyword>
<dbReference type="InterPro" id="IPR001623">
    <property type="entry name" value="DnaJ_domain"/>
</dbReference>
<evidence type="ECO:0000313" key="4">
    <source>
        <dbReference type="Proteomes" id="UP000631114"/>
    </source>
</evidence>